<accession>A0A2B1KC12</accession>
<evidence type="ECO:0000313" key="1">
    <source>
        <dbReference type="EMBL" id="PFN21636.1"/>
    </source>
</evidence>
<name>A0A2B1KC12_BACCE</name>
<organism evidence="1 2">
    <name type="scientific">Bacillus cereus</name>
    <dbReference type="NCBI Taxonomy" id="1396"/>
    <lineage>
        <taxon>Bacteria</taxon>
        <taxon>Bacillati</taxon>
        <taxon>Bacillota</taxon>
        <taxon>Bacilli</taxon>
        <taxon>Bacillales</taxon>
        <taxon>Bacillaceae</taxon>
        <taxon>Bacillus</taxon>
        <taxon>Bacillus cereus group</taxon>
    </lineage>
</organism>
<protein>
    <recommendedName>
        <fullName evidence="3">DNA-binding protein</fullName>
    </recommendedName>
</protein>
<dbReference type="EMBL" id="NUYN01000030">
    <property type="protein sequence ID" value="PFN21636.1"/>
    <property type="molecule type" value="Genomic_DNA"/>
</dbReference>
<evidence type="ECO:0000313" key="2">
    <source>
        <dbReference type="Proteomes" id="UP000225182"/>
    </source>
</evidence>
<dbReference type="AlphaFoldDB" id="A0A2B1KC12"/>
<gene>
    <name evidence="1" type="ORF">COJ50_19620</name>
</gene>
<sequence length="181" mass="20851">MEMKQFGNIPERYLTGKDVAFEESQKVALKGKVKKWLIPKQSVDEIELRLKYISENYYTIKQLADKLGVIDVRVKRLIDDGSIEIEEITIVKFTSTYILTEQPKVKELLSQKESIDKKVFISRAAAAEFGATVAVISYDERRLLDTEKFSYFNFDEIYGVSCLRENLTSSSYGERLETGHN</sequence>
<evidence type="ECO:0008006" key="3">
    <source>
        <dbReference type="Google" id="ProtNLM"/>
    </source>
</evidence>
<reference evidence="1 2" key="1">
    <citation type="submission" date="2017-09" db="EMBL/GenBank/DDBJ databases">
        <title>Large-scale bioinformatics analysis of Bacillus genomes uncovers conserved roles of natural products in bacterial physiology.</title>
        <authorList>
            <consortium name="Agbiome Team Llc"/>
            <person name="Bleich R.M."/>
            <person name="Grubbs K.J."/>
            <person name="Santa Maria K.C."/>
            <person name="Allen S.E."/>
            <person name="Farag S."/>
            <person name="Shank E.A."/>
            <person name="Bowers A."/>
        </authorList>
    </citation>
    <scope>NUCLEOTIDE SEQUENCE [LARGE SCALE GENOMIC DNA]</scope>
    <source>
        <strain evidence="1 2">AFS076905</strain>
    </source>
</reference>
<proteinExistence type="predicted"/>
<comment type="caution">
    <text evidence="1">The sequence shown here is derived from an EMBL/GenBank/DDBJ whole genome shotgun (WGS) entry which is preliminary data.</text>
</comment>
<dbReference type="Proteomes" id="UP000225182">
    <property type="component" value="Unassembled WGS sequence"/>
</dbReference>